<comment type="function">
    <text evidence="6">Has oligopeptidase activity and degrades a variety of small bioactive peptides.</text>
</comment>
<dbReference type="GO" id="GO:0006518">
    <property type="term" value="P:peptide metabolic process"/>
    <property type="evidence" value="ECO:0007669"/>
    <property type="project" value="TreeGrafter"/>
</dbReference>
<dbReference type="EMBL" id="AZDX01000009">
    <property type="protein sequence ID" value="KRL07108.1"/>
    <property type="molecule type" value="Genomic_DNA"/>
</dbReference>
<evidence type="ECO:0000256" key="2">
    <source>
        <dbReference type="ARBA" id="ARBA00022723"/>
    </source>
</evidence>
<keyword evidence="5 6" id="KW-0482">Metalloprotease</keyword>
<dbReference type="PANTHER" id="PTHR11804:SF45">
    <property type="entry name" value="SIMILAR TO OLIGOENDOPEPTIDASE"/>
    <property type="match status" value="1"/>
</dbReference>
<dbReference type="InterPro" id="IPR034009">
    <property type="entry name" value="M3B_PepF_4"/>
</dbReference>
<comment type="cofactor">
    <cofactor evidence="6">
        <name>Zn(2+)</name>
        <dbReference type="ChEBI" id="CHEBI:29105"/>
    </cofactor>
    <text evidence="6">Binds 1 zinc ion.</text>
</comment>
<dbReference type="GO" id="GO:0046872">
    <property type="term" value="F:metal ion binding"/>
    <property type="evidence" value="ECO:0007669"/>
    <property type="project" value="UniProtKB-UniRule"/>
</dbReference>
<comment type="similarity">
    <text evidence="6">Belongs to the peptidase M3B family.</text>
</comment>
<dbReference type="InterPro" id="IPR013647">
    <property type="entry name" value="OligopepF_N_dom"/>
</dbReference>
<dbReference type="GeneID" id="98310134"/>
<dbReference type="RefSeq" id="WP_057869292.1">
    <property type="nucleotide sequence ID" value="NZ_AZDX01000009.1"/>
</dbReference>
<evidence type="ECO:0000256" key="4">
    <source>
        <dbReference type="ARBA" id="ARBA00022833"/>
    </source>
</evidence>
<keyword evidence="2 6" id="KW-0479">Metal-binding</keyword>
<keyword evidence="3 6" id="KW-0378">Hydrolase</keyword>
<evidence type="ECO:0000256" key="5">
    <source>
        <dbReference type="ARBA" id="ARBA00023049"/>
    </source>
</evidence>
<evidence type="ECO:0000313" key="9">
    <source>
        <dbReference type="EMBL" id="KRL07108.1"/>
    </source>
</evidence>
<dbReference type="CDD" id="cd09609">
    <property type="entry name" value="M3B_PepF"/>
    <property type="match status" value="1"/>
</dbReference>
<comment type="caution">
    <text evidence="9">The sequence shown here is derived from an EMBL/GenBank/DDBJ whole genome shotgun (WGS) entry which is preliminary data.</text>
</comment>
<accession>A0A0R1MMM1</accession>
<keyword evidence="10" id="KW-1185">Reference proteome</keyword>
<keyword evidence="4 6" id="KW-0862">Zinc</keyword>
<evidence type="ECO:0000259" key="8">
    <source>
        <dbReference type="Pfam" id="PF08439"/>
    </source>
</evidence>
<dbReference type="Pfam" id="PF01432">
    <property type="entry name" value="Peptidase_M3"/>
    <property type="match status" value="1"/>
</dbReference>
<dbReference type="NCBIfam" id="TIGR00181">
    <property type="entry name" value="pepF"/>
    <property type="match status" value="1"/>
</dbReference>
<evidence type="ECO:0000313" key="10">
    <source>
        <dbReference type="Proteomes" id="UP000051448"/>
    </source>
</evidence>
<reference evidence="9 10" key="1">
    <citation type="journal article" date="2015" name="Genome Announc.">
        <title>Expanding the biotechnology potential of lactobacilli through comparative genomics of 213 strains and associated genera.</title>
        <authorList>
            <person name="Sun Z."/>
            <person name="Harris H.M."/>
            <person name="McCann A."/>
            <person name="Guo C."/>
            <person name="Argimon S."/>
            <person name="Zhang W."/>
            <person name="Yang X."/>
            <person name="Jeffery I.B."/>
            <person name="Cooney J.C."/>
            <person name="Kagawa T.F."/>
            <person name="Liu W."/>
            <person name="Song Y."/>
            <person name="Salvetti E."/>
            <person name="Wrobel A."/>
            <person name="Rasinkangas P."/>
            <person name="Parkhill J."/>
            <person name="Rea M.C."/>
            <person name="O'Sullivan O."/>
            <person name="Ritari J."/>
            <person name="Douillard F.P."/>
            <person name="Paul Ross R."/>
            <person name="Yang R."/>
            <person name="Briner A.E."/>
            <person name="Felis G.E."/>
            <person name="de Vos W.M."/>
            <person name="Barrangou R."/>
            <person name="Klaenhammer T.R."/>
            <person name="Caufield P.W."/>
            <person name="Cui Y."/>
            <person name="Zhang H."/>
            <person name="O'Toole P.W."/>
        </authorList>
    </citation>
    <scope>NUCLEOTIDE SEQUENCE [LARGE SCALE GENOMIC DNA]</scope>
    <source>
        <strain evidence="9 10">DSM 19519</strain>
    </source>
</reference>
<dbReference type="Gene3D" id="1.20.140.70">
    <property type="entry name" value="Oligopeptidase f, N-terminal domain"/>
    <property type="match status" value="1"/>
</dbReference>
<organism evidence="9 10">
    <name type="scientific">Liquorilactobacillus hordei DSM 19519</name>
    <dbReference type="NCBI Taxonomy" id="1423759"/>
    <lineage>
        <taxon>Bacteria</taxon>
        <taxon>Bacillati</taxon>
        <taxon>Bacillota</taxon>
        <taxon>Bacilli</taxon>
        <taxon>Lactobacillales</taxon>
        <taxon>Lactobacillaceae</taxon>
        <taxon>Liquorilactobacillus</taxon>
    </lineage>
</organism>
<evidence type="ECO:0000259" key="7">
    <source>
        <dbReference type="Pfam" id="PF01432"/>
    </source>
</evidence>
<dbReference type="InterPro" id="IPR004438">
    <property type="entry name" value="Peptidase_M3B"/>
</dbReference>
<name>A0A0R1MMM1_9LACO</name>
<evidence type="ECO:0000256" key="1">
    <source>
        <dbReference type="ARBA" id="ARBA00022670"/>
    </source>
</evidence>
<dbReference type="AlphaFoldDB" id="A0A0R1MMM1"/>
<dbReference type="Proteomes" id="UP000051448">
    <property type="component" value="Unassembled WGS sequence"/>
</dbReference>
<dbReference type="EC" id="3.4.24.-" evidence="6"/>
<dbReference type="InterPro" id="IPR001567">
    <property type="entry name" value="Pept_M3A_M3B_dom"/>
</dbReference>
<dbReference type="SUPFAM" id="SSF55486">
    <property type="entry name" value="Metalloproteases ('zincins'), catalytic domain"/>
    <property type="match status" value="1"/>
</dbReference>
<dbReference type="STRING" id="1423759.FC92_GL002199"/>
<evidence type="ECO:0000256" key="6">
    <source>
        <dbReference type="RuleBase" id="RU368091"/>
    </source>
</evidence>
<dbReference type="GO" id="GO:0004222">
    <property type="term" value="F:metalloendopeptidase activity"/>
    <property type="evidence" value="ECO:0007669"/>
    <property type="project" value="UniProtKB-UniRule"/>
</dbReference>
<dbReference type="Pfam" id="PF08439">
    <property type="entry name" value="Peptidase_M3_N"/>
    <property type="match status" value="1"/>
</dbReference>
<dbReference type="InterPro" id="IPR042088">
    <property type="entry name" value="OligoPept_F_C"/>
</dbReference>
<dbReference type="PANTHER" id="PTHR11804">
    <property type="entry name" value="PROTEASE M3 THIMET OLIGOPEPTIDASE-RELATED"/>
    <property type="match status" value="1"/>
</dbReference>
<dbReference type="GO" id="GO:0006508">
    <property type="term" value="P:proteolysis"/>
    <property type="evidence" value="ECO:0007669"/>
    <property type="project" value="UniProtKB-KW"/>
</dbReference>
<feature type="domain" description="Peptidase M3A/M3B catalytic" evidence="7">
    <location>
        <begin position="201"/>
        <end position="581"/>
    </location>
</feature>
<proteinExistence type="inferred from homology"/>
<protein>
    <recommendedName>
        <fullName evidence="6">Oligopeptidase F</fullName>
        <ecNumber evidence="6">3.4.24.-</ecNumber>
    </recommendedName>
</protein>
<feature type="domain" description="Oligopeptidase F N-terminal" evidence="8">
    <location>
        <begin position="113"/>
        <end position="179"/>
    </location>
</feature>
<sequence length="603" mass="69376">MSLPKRNTVPVELTWDTSTLFKSEQEFNIHLANLVQLVDDFTSKFQGKLENFETIKKSLSALAELTKEKDWLEHYVFLNQAVDMSSPKANSQLHKFENISAQLESKLSFFDSEMLNLSAAELNSLAANLPEYNAVFRHYLNNQKQRLAPNIEKALSALTPIFHAPENIYTQMRSSDMHFDSFTIDGKDYPMSFVLYENYYQYHANIKIRRAAFASFSKTLKQYKNTLAAIYYTEVYKQKTFATLRGYSSVIDYLLAEQEIPRAIYEHQIDTIIEKFGPVMQKYVQLIKEERGIDELTFADLQIDLDPDYSPTIALKDAPQYISDAIEIMGKDYHDMIMRAFPERWVDFPQNDGKETGGFETTPYGNHPFILMSWSNQFADLYTLIHELGHAGQALSTAANNSILVCDPSTYIVESPSTFNELLLTHSLLQKSDDPRMQRFAYTKMLTNTYYHNFVTHLLEAAYQREVYRLIDNGESFDADRLCAIKKEVLQKFWGDTVKIDDDASLTWMRQSHYYMGLYSYTYSAGLTIATQMYLKIKENPAVISDWLNYLKLGDQKTPLEAAKSAGVDMASNEPLEKTIAFLDNTVEKIINLTTTIKNSHLN</sequence>
<dbReference type="Gene3D" id="1.10.1370.20">
    <property type="entry name" value="Oligoendopeptidase f, C-terminal domain"/>
    <property type="match status" value="1"/>
</dbReference>
<evidence type="ECO:0000256" key="3">
    <source>
        <dbReference type="ARBA" id="ARBA00022801"/>
    </source>
</evidence>
<dbReference type="InterPro" id="IPR045090">
    <property type="entry name" value="Pept_M3A_M3B"/>
</dbReference>
<keyword evidence="1 6" id="KW-0645">Protease</keyword>
<dbReference type="PATRIC" id="fig|1423759.3.peg.2303"/>
<dbReference type="OrthoDB" id="9766487at2"/>
<gene>
    <name evidence="9" type="ORF">FC92_GL002199</name>
</gene>